<dbReference type="Pfam" id="PF01582">
    <property type="entry name" value="TIR"/>
    <property type="match status" value="1"/>
</dbReference>
<feature type="domain" description="TIR" evidence="4">
    <location>
        <begin position="20"/>
        <end position="186"/>
    </location>
</feature>
<dbReference type="Gene3D" id="3.40.50.10140">
    <property type="entry name" value="Toll/interleukin-1 receptor homology (TIR) domain"/>
    <property type="match status" value="1"/>
</dbReference>
<protein>
    <recommendedName>
        <fullName evidence="4">TIR domain-containing protein</fullName>
    </recommendedName>
</protein>
<dbReference type="Pfam" id="PF00931">
    <property type="entry name" value="NB-ARC"/>
    <property type="match status" value="1"/>
</dbReference>
<evidence type="ECO:0000256" key="1">
    <source>
        <dbReference type="ARBA" id="ARBA00022614"/>
    </source>
</evidence>
<comment type="caution">
    <text evidence="5">The sequence shown here is derived from an EMBL/GenBank/DDBJ whole genome shotgun (WGS) entry which is preliminary data.</text>
</comment>
<dbReference type="SUPFAM" id="SSF52200">
    <property type="entry name" value="Toll/Interleukin receptor TIR domain"/>
    <property type="match status" value="1"/>
</dbReference>
<dbReference type="InterPro" id="IPR027417">
    <property type="entry name" value="P-loop_NTPase"/>
</dbReference>
<evidence type="ECO:0000313" key="6">
    <source>
        <dbReference type="Proteomes" id="UP001341840"/>
    </source>
</evidence>
<dbReference type="PROSITE" id="PS50104">
    <property type="entry name" value="TIR"/>
    <property type="match status" value="1"/>
</dbReference>
<dbReference type="InterPro" id="IPR001611">
    <property type="entry name" value="Leu-rich_rpt"/>
</dbReference>
<keyword evidence="6" id="KW-1185">Reference proteome</keyword>
<dbReference type="Gene3D" id="3.40.50.300">
    <property type="entry name" value="P-loop containing nucleotide triphosphate hydrolases"/>
    <property type="match status" value="1"/>
</dbReference>
<dbReference type="PRINTS" id="PR00364">
    <property type="entry name" value="DISEASERSIST"/>
</dbReference>
<dbReference type="SUPFAM" id="SSF52058">
    <property type="entry name" value="L domain-like"/>
    <property type="match status" value="1"/>
</dbReference>
<name>A0ABU6ZBZ9_9FABA</name>
<gene>
    <name evidence="5" type="ORF">PIB30_034402</name>
</gene>
<dbReference type="Gene3D" id="1.10.8.430">
    <property type="entry name" value="Helical domain of apoptotic protease-activating factors"/>
    <property type="match status" value="1"/>
</dbReference>
<sequence length="1071" mass="121026">MASASSSTSIPPQPQPPTSYSHHVFLSFRGETRTRFISHLYAALQRKGIRTYKDDKNLRKGDLISHELLKAIEESMFAIIVFSPDYASSSWCLDEICKIIECKDKQGLQMVQVFYRVEPSDVRYQKGTFQKAFEEHKQKGRHDSEKVQRWRNALNKVTEHSGWTYKSEPDEAALVEKIAQGIFDFLIPKLPSSVKDLVGIKSRVEQVISKIGPELKDVRYIGIWGMGGIGKTTLARAVFETIRSKFEVVCFLANVREQCEKKDIVHVQKQLLDQMQIGSANVFSEYDGSTIIQDSLRLKKVLLVLDDVNHQKQLENLAGAQDWFGSGSRIIITTRDIHLLKGHEVEETYNVEGLVGSEAFNLFCSKAFKQSEPIEGFLDLSKEVVNYSGGLPLALKVLGSFLKGRPIAVWHSAIEKIKKSSHSEIIDVLRISYDGLDFMGKNIFLDIACFFKGYKKDYVTKILEGCGHDAEIGIDILINTSLVTLVKDKFGNVILEMHDLLEEMGKLIVIEESPNDVSKRSRVWSYKDVDFVVTQKKDFEATYGIRLDNFSSRDFDIRGSSFSKLQLLILDGVKAPILYNIPCTLKVLHWRACPMETLPFADHQHYELVKIDLHDSKIVRIWDGKKFLSKLQHLNLSHCNKLKQTPDLSGAPNLKTLYLEYCHQLNKIHPSLTDHKSLVELNLCGCSSLETLGDRLEMSSLKKLDIYNCTSLRRVPEFGECMNQLSMLTLDVGVIEELPSTFGNLVGLTELYLDVWNCIGRPISLGCFLCLKKLELKAYFGFACVPYDISSHTHGLESLEIMSWNRIQNTDGLLSSVSHLTSLRSLTLIQCFPNSAESIPYYDLGHLALLTKLDLSGNKFKRVPISIHRLPKLRQLRLHNCSELEVLPDLPSSLRVLQASRCDSLDASNVNDVISNACCAFAESAAQDGEDVFQMVIPGKDIPAWFEHQEQGNGISLSCPSAKTMALSLCFVYDGKEYQAEHSVSCNGKEFINPSLLEVTHGIYSGNMSIVFLNGYYFSNLLGQRNHFQILIPHNTDYNNNSGVTRSAAHWVCYQDIQDFKKRKATLEMRE</sequence>
<dbReference type="Pfam" id="PF23282">
    <property type="entry name" value="WHD_ROQ1"/>
    <property type="match status" value="1"/>
</dbReference>
<dbReference type="InterPro" id="IPR044974">
    <property type="entry name" value="Disease_R_plants"/>
</dbReference>
<evidence type="ECO:0000259" key="4">
    <source>
        <dbReference type="PROSITE" id="PS50104"/>
    </source>
</evidence>
<dbReference type="InterPro" id="IPR000157">
    <property type="entry name" value="TIR_dom"/>
</dbReference>
<accession>A0ABU6ZBZ9</accession>
<evidence type="ECO:0000256" key="3">
    <source>
        <dbReference type="ARBA" id="ARBA00022821"/>
    </source>
</evidence>
<keyword evidence="1" id="KW-0433">Leucine-rich repeat</keyword>
<dbReference type="SUPFAM" id="SSF52540">
    <property type="entry name" value="P-loop containing nucleoside triphosphate hydrolases"/>
    <property type="match status" value="1"/>
</dbReference>
<dbReference type="EMBL" id="JASCZI010272020">
    <property type="protein sequence ID" value="MED6219284.1"/>
    <property type="molecule type" value="Genomic_DNA"/>
</dbReference>
<keyword evidence="3" id="KW-0611">Plant defense</keyword>
<reference evidence="5 6" key="1">
    <citation type="journal article" date="2023" name="Plants (Basel)">
        <title>Bridging the Gap: Combining Genomics and Transcriptomics Approaches to Understand Stylosanthes scabra, an Orphan Legume from the Brazilian Caatinga.</title>
        <authorList>
            <person name="Ferreira-Neto J.R.C."/>
            <person name="da Silva M.D."/>
            <person name="Binneck E."/>
            <person name="de Melo N.F."/>
            <person name="da Silva R.H."/>
            <person name="de Melo A.L.T.M."/>
            <person name="Pandolfi V."/>
            <person name="Bustamante F.O."/>
            <person name="Brasileiro-Vidal A.C."/>
            <person name="Benko-Iseppon A.M."/>
        </authorList>
    </citation>
    <scope>NUCLEOTIDE SEQUENCE [LARGE SCALE GENOMIC DNA]</scope>
    <source>
        <tissue evidence="5">Leaves</tissue>
    </source>
</reference>
<dbReference type="PANTHER" id="PTHR11017:SF559">
    <property type="entry name" value="DISEASE RESISTANCE PROTEIN CHL1"/>
    <property type="match status" value="1"/>
</dbReference>
<keyword evidence="2" id="KW-0677">Repeat</keyword>
<dbReference type="Gene3D" id="3.80.10.10">
    <property type="entry name" value="Ribonuclease Inhibitor"/>
    <property type="match status" value="2"/>
</dbReference>
<dbReference type="SMART" id="SM00255">
    <property type="entry name" value="TIR"/>
    <property type="match status" value="1"/>
</dbReference>
<dbReference type="SUPFAM" id="SSF46785">
    <property type="entry name" value="Winged helix' DNA-binding domain"/>
    <property type="match status" value="1"/>
</dbReference>
<dbReference type="PROSITE" id="PS51450">
    <property type="entry name" value="LRR"/>
    <property type="match status" value="1"/>
</dbReference>
<dbReference type="PANTHER" id="PTHR11017">
    <property type="entry name" value="LEUCINE-RICH REPEAT-CONTAINING PROTEIN"/>
    <property type="match status" value="1"/>
</dbReference>
<dbReference type="InterPro" id="IPR035897">
    <property type="entry name" value="Toll_tir_struct_dom_sf"/>
</dbReference>
<dbReference type="InterPro" id="IPR032675">
    <property type="entry name" value="LRR_dom_sf"/>
</dbReference>
<evidence type="ECO:0000256" key="2">
    <source>
        <dbReference type="ARBA" id="ARBA00022737"/>
    </source>
</evidence>
<dbReference type="InterPro" id="IPR058192">
    <property type="entry name" value="WHD_ROQ1-like"/>
</dbReference>
<dbReference type="InterPro" id="IPR042197">
    <property type="entry name" value="Apaf_helical"/>
</dbReference>
<dbReference type="InterPro" id="IPR002182">
    <property type="entry name" value="NB-ARC"/>
</dbReference>
<organism evidence="5 6">
    <name type="scientific">Stylosanthes scabra</name>
    <dbReference type="NCBI Taxonomy" id="79078"/>
    <lineage>
        <taxon>Eukaryota</taxon>
        <taxon>Viridiplantae</taxon>
        <taxon>Streptophyta</taxon>
        <taxon>Embryophyta</taxon>
        <taxon>Tracheophyta</taxon>
        <taxon>Spermatophyta</taxon>
        <taxon>Magnoliopsida</taxon>
        <taxon>eudicotyledons</taxon>
        <taxon>Gunneridae</taxon>
        <taxon>Pentapetalae</taxon>
        <taxon>rosids</taxon>
        <taxon>fabids</taxon>
        <taxon>Fabales</taxon>
        <taxon>Fabaceae</taxon>
        <taxon>Papilionoideae</taxon>
        <taxon>50 kb inversion clade</taxon>
        <taxon>dalbergioids sensu lato</taxon>
        <taxon>Dalbergieae</taxon>
        <taxon>Pterocarpus clade</taxon>
        <taxon>Stylosanthes</taxon>
    </lineage>
</organism>
<evidence type="ECO:0000313" key="5">
    <source>
        <dbReference type="EMBL" id="MED6219284.1"/>
    </source>
</evidence>
<dbReference type="Proteomes" id="UP001341840">
    <property type="component" value="Unassembled WGS sequence"/>
</dbReference>
<dbReference type="InterPro" id="IPR036390">
    <property type="entry name" value="WH_DNA-bd_sf"/>
</dbReference>
<proteinExistence type="predicted"/>